<feature type="non-terminal residue" evidence="1">
    <location>
        <position position="1"/>
    </location>
</feature>
<dbReference type="AlphaFoldDB" id="X1LHI4"/>
<organism evidence="1">
    <name type="scientific">marine sediment metagenome</name>
    <dbReference type="NCBI Taxonomy" id="412755"/>
    <lineage>
        <taxon>unclassified sequences</taxon>
        <taxon>metagenomes</taxon>
        <taxon>ecological metagenomes</taxon>
    </lineage>
</organism>
<accession>X1LHI4</accession>
<name>X1LHI4_9ZZZZ</name>
<reference evidence="1" key="1">
    <citation type="journal article" date="2014" name="Front. Microbiol.">
        <title>High frequency of phylogenetically diverse reductive dehalogenase-homologous genes in deep subseafloor sedimentary metagenomes.</title>
        <authorList>
            <person name="Kawai M."/>
            <person name="Futagami T."/>
            <person name="Toyoda A."/>
            <person name="Takaki Y."/>
            <person name="Nishi S."/>
            <person name="Hori S."/>
            <person name="Arai W."/>
            <person name="Tsubouchi T."/>
            <person name="Morono Y."/>
            <person name="Uchiyama I."/>
            <person name="Ito T."/>
            <person name="Fujiyama A."/>
            <person name="Inagaki F."/>
            <person name="Takami H."/>
        </authorList>
    </citation>
    <scope>NUCLEOTIDE SEQUENCE</scope>
    <source>
        <strain evidence="1">Expedition CK06-06</strain>
    </source>
</reference>
<proteinExistence type="predicted"/>
<gene>
    <name evidence="1" type="ORF">S06H3_36678</name>
</gene>
<dbReference type="EMBL" id="BARV01022234">
    <property type="protein sequence ID" value="GAI18802.1"/>
    <property type="molecule type" value="Genomic_DNA"/>
</dbReference>
<evidence type="ECO:0000313" key="1">
    <source>
        <dbReference type="EMBL" id="GAI18802.1"/>
    </source>
</evidence>
<sequence length="58" mass="7033">TNLKQAKIDKENRKRKVKRFILDARKVSFTQIDEQVNDAIRRLYFSTLRERRKHASTD</sequence>
<protein>
    <submittedName>
        <fullName evidence="1">Uncharacterized protein</fullName>
    </submittedName>
</protein>
<comment type="caution">
    <text evidence="1">The sequence shown here is derived from an EMBL/GenBank/DDBJ whole genome shotgun (WGS) entry which is preliminary data.</text>
</comment>